<comment type="caution">
    <text evidence="6">The sequence shown here is derived from an EMBL/GenBank/DDBJ whole genome shotgun (WGS) entry which is preliminary data.</text>
</comment>
<keyword evidence="4" id="KW-0472">Membrane</keyword>
<evidence type="ECO:0000259" key="5">
    <source>
        <dbReference type="Pfam" id="PF03372"/>
    </source>
</evidence>
<dbReference type="Gene3D" id="3.60.10.10">
    <property type="entry name" value="Endonuclease/exonuclease/phosphatase"/>
    <property type="match status" value="1"/>
</dbReference>
<dbReference type="InterPro" id="IPR005135">
    <property type="entry name" value="Endo/exonuclease/phosphatase"/>
</dbReference>
<dbReference type="InterPro" id="IPR017766">
    <property type="entry name" value="Sphingomyelinase/PLipase_C"/>
</dbReference>
<dbReference type="GO" id="GO:0005737">
    <property type="term" value="C:cytoplasm"/>
    <property type="evidence" value="ECO:0007669"/>
    <property type="project" value="TreeGrafter"/>
</dbReference>
<dbReference type="InterPro" id="IPR036691">
    <property type="entry name" value="Endo/exonu/phosph_ase_sf"/>
</dbReference>
<dbReference type="GO" id="GO:0005576">
    <property type="term" value="C:extracellular region"/>
    <property type="evidence" value="ECO:0007669"/>
    <property type="project" value="InterPro"/>
</dbReference>
<dbReference type="Proteomes" id="UP000603453">
    <property type="component" value="Unassembled WGS sequence"/>
</dbReference>
<keyword evidence="7" id="KW-1185">Reference proteome</keyword>
<evidence type="ECO:0000256" key="3">
    <source>
        <dbReference type="ARBA" id="ARBA00022801"/>
    </source>
</evidence>
<dbReference type="GO" id="GO:0004767">
    <property type="term" value="F:sphingomyelin phosphodiesterase activity"/>
    <property type="evidence" value="ECO:0007669"/>
    <property type="project" value="UniProtKB-EC"/>
</dbReference>
<dbReference type="PANTHER" id="PTHR16320">
    <property type="entry name" value="SPHINGOMYELINASE FAMILY MEMBER"/>
    <property type="match status" value="1"/>
</dbReference>
<name>A0A8H7UWB5_9FUNG</name>
<organism evidence="6 7">
    <name type="scientific">Mucor saturninus</name>
    <dbReference type="NCBI Taxonomy" id="64648"/>
    <lineage>
        <taxon>Eukaryota</taxon>
        <taxon>Fungi</taxon>
        <taxon>Fungi incertae sedis</taxon>
        <taxon>Mucoromycota</taxon>
        <taxon>Mucoromycotina</taxon>
        <taxon>Mucoromycetes</taxon>
        <taxon>Mucorales</taxon>
        <taxon>Mucorineae</taxon>
        <taxon>Mucoraceae</taxon>
        <taxon>Mucor</taxon>
    </lineage>
</organism>
<dbReference type="EMBL" id="JAEPRD010000075">
    <property type="protein sequence ID" value="KAG2201051.1"/>
    <property type="molecule type" value="Genomic_DNA"/>
</dbReference>
<keyword evidence="4" id="KW-0812">Transmembrane</keyword>
<evidence type="ECO:0000256" key="4">
    <source>
        <dbReference type="SAM" id="Phobius"/>
    </source>
</evidence>
<proteinExistence type="inferred from homology"/>
<gene>
    <name evidence="6" type="ORF">INT47_010803</name>
</gene>
<sequence length="475" mass="53318">MNSKGNEMELPIEDSKPEAYTTIMSRTDSYRSEREFSPLLKDARLSTSEEDGFIPSSAAAGTKRKGFCGSFWRRKPQSHRATCLNKKNCLICGCAFLVPIVSFIIFCAVYFSAAPLPAIPVNPVSLMEKNATATTAPRILTFNMFMRPPGIKNNKNDFKNERLDFIVQNILPAYDIITVQEAFAYANRRIDRFLAAAFKQGFYYQVASSRHYPWDLAGDGGLLILSKYPIQKSDRIEFPRGVHSDWLSFKGALHALVEIDSTHSVHVYTTHTQASYDNNGAINFDDTKVRLSQFAAVHQFIADTAKEDSHPILLMGDLNVDAAAHDTDIDVPSRNSSLAYTMMMDVLIGKGTNLQLLVNDKNVSTVENKTSYEDDWHLDGLTDMAYKSFGYHPVTFGDYKKLDNGTLIPAETILTSHNQLMTVQSIDRLLWYGKNDTRMSVSHVVVENFFTKNDTTLPFTQISDHYGLSAVLECN</sequence>
<feature type="transmembrane region" description="Helical" evidence="4">
    <location>
        <begin position="89"/>
        <end position="111"/>
    </location>
</feature>
<evidence type="ECO:0000313" key="6">
    <source>
        <dbReference type="EMBL" id="KAG2201051.1"/>
    </source>
</evidence>
<dbReference type="CDD" id="cd09078">
    <property type="entry name" value="nSMase"/>
    <property type="match status" value="1"/>
</dbReference>
<keyword evidence="3" id="KW-0378">Hydrolase</keyword>
<dbReference type="EC" id="3.1.4.12" evidence="2"/>
<dbReference type="OrthoDB" id="40902at2759"/>
<comment type="similarity">
    <text evidence="1">Belongs to the neutral sphingomyelinase family.</text>
</comment>
<keyword evidence="4" id="KW-1133">Transmembrane helix</keyword>
<evidence type="ECO:0000313" key="7">
    <source>
        <dbReference type="Proteomes" id="UP000603453"/>
    </source>
</evidence>
<dbReference type="InterPro" id="IPR038772">
    <property type="entry name" value="Sph/SMPD2-like"/>
</dbReference>
<evidence type="ECO:0000256" key="2">
    <source>
        <dbReference type="ARBA" id="ARBA00012369"/>
    </source>
</evidence>
<dbReference type="AlphaFoldDB" id="A0A8H7UWB5"/>
<dbReference type="Pfam" id="PF03372">
    <property type="entry name" value="Exo_endo_phos"/>
    <property type="match status" value="1"/>
</dbReference>
<dbReference type="PANTHER" id="PTHR16320:SF1">
    <property type="entry name" value="SPHINGOMYELINASE DDB_G0288017"/>
    <property type="match status" value="1"/>
</dbReference>
<feature type="domain" description="Endonuclease/exonuclease/phosphatase" evidence="5">
    <location>
        <begin position="141"/>
        <end position="364"/>
    </location>
</feature>
<dbReference type="SUPFAM" id="SSF56219">
    <property type="entry name" value="DNase I-like"/>
    <property type="match status" value="1"/>
</dbReference>
<accession>A0A8H7UWB5</accession>
<protein>
    <recommendedName>
        <fullName evidence="2">sphingomyelin phosphodiesterase</fullName>
        <ecNumber evidence="2">3.1.4.12</ecNumber>
    </recommendedName>
</protein>
<reference evidence="6" key="1">
    <citation type="submission" date="2020-12" db="EMBL/GenBank/DDBJ databases">
        <title>Metabolic potential, ecology and presence of endohyphal bacteria is reflected in genomic diversity of Mucoromycotina.</title>
        <authorList>
            <person name="Muszewska A."/>
            <person name="Okrasinska A."/>
            <person name="Steczkiewicz K."/>
            <person name="Drgas O."/>
            <person name="Orlowska M."/>
            <person name="Perlinska-Lenart U."/>
            <person name="Aleksandrzak-Piekarczyk T."/>
            <person name="Szatraj K."/>
            <person name="Zielenkiewicz U."/>
            <person name="Pilsyk S."/>
            <person name="Malc E."/>
            <person name="Mieczkowski P."/>
            <person name="Kruszewska J.S."/>
            <person name="Biernat P."/>
            <person name="Pawlowska J."/>
        </authorList>
    </citation>
    <scope>NUCLEOTIDE SEQUENCE</scope>
    <source>
        <strain evidence="6">WA0000017839</strain>
    </source>
</reference>
<evidence type="ECO:0000256" key="1">
    <source>
        <dbReference type="ARBA" id="ARBA00006335"/>
    </source>
</evidence>